<reference evidence="3" key="1">
    <citation type="submission" date="2020-12" db="EMBL/GenBank/DDBJ databases">
        <authorList>
            <person name="Iha C."/>
        </authorList>
    </citation>
    <scope>NUCLEOTIDE SEQUENCE</scope>
</reference>
<evidence type="ECO:0008006" key="5">
    <source>
        <dbReference type="Google" id="ProtNLM"/>
    </source>
</evidence>
<feature type="transmembrane region" description="Helical" evidence="2">
    <location>
        <begin position="88"/>
        <end position="111"/>
    </location>
</feature>
<keyword evidence="2" id="KW-0812">Transmembrane</keyword>
<name>A0A8S1IPP4_9CHLO</name>
<keyword evidence="2" id="KW-0472">Membrane</keyword>
<dbReference type="Proteomes" id="UP000708148">
    <property type="component" value="Unassembled WGS sequence"/>
</dbReference>
<organism evidence="3 4">
    <name type="scientific">Ostreobium quekettii</name>
    <dbReference type="NCBI Taxonomy" id="121088"/>
    <lineage>
        <taxon>Eukaryota</taxon>
        <taxon>Viridiplantae</taxon>
        <taxon>Chlorophyta</taxon>
        <taxon>core chlorophytes</taxon>
        <taxon>Ulvophyceae</taxon>
        <taxon>TCBD clade</taxon>
        <taxon>Bryopsidales</taxon>
        <taxon>Ostreobineae</taxon>
        <taxon>Ostreobiaceae</taxon>
        <taxon>Ostreobium</taxon>
    </lineage>
</organism>
<accession>A0A8S1IPP4</accession>
<protein>
    <recommendedName>
        <fullName evidence="5">Transmembrane protein</fullName>
    </recommendedName>
</protein>
<evidence type="ECO:0000256" key="2">
    <source>
        <dbReference type="SAM" id="Phobius"/>
    </source>
</evidence>
<feature type="transmembrane region" description="Helical" evidence="2">
    <location>
        <begin position="131"/>
        <end position="152"/>
    </location>
</feature>
<gene>
    <name evidence="3" type="ORF">OSTQU699_LOCUS2456</name>
</gene>
<evidence type="ECO:0000313" key="4">
    <source>
        <dbReference type="Proteomes" id="UP000708148"/>
    </source>
</evidence>
<dbReference type="AlphaFoldDB" id="A0A8S1IPP4"/>
<proteinExistence type="predicted"/>
<keyword evidence="2" id="KW-1133">Transmembrane helix</keyword>
<feature type="transmembrane region" description="Helical" evidence="2">
    <location>
        <begin position="58"/>
        <end position="81"/>
    </location>
</feature>
<dbReference type="EMBL" id="CAJHUC010000601">
    <property type="protein sequence ID" value="CAD7697095.1"/>
    <property type="molecule type" value="Genomic_DNA"/>
</dbReference>
<evidence type="ECO:0000313" key="3">
    <source>
        <dbReference type="EMBL" id="CAD7697095.1"/>
    </source>
</evidence>
<feature type="region of interest" description="Disordered" evidence="1">
    <location>
        <begin position="177"/>
        <end position="199"/>
    </location>
</feature>
<comment type="caution">
    <text evidence="3">The sequence shown here is derived from an EMBL/GenBank/DDBJ whole genome shotgun (WGS) entry which is preliminary data.</text>
</comment>
<sequence length="241" mass="25879">MRPSQSADLMVFWAFSAFASAALGVLELVGQARALSAVEALCSLAQCGSLAVLTAWIVRGQMLVCAAAVAYVLSCVALLNCPVVGYRLAVGLLLALVVCTFHLVAAIGQFTNGGWIVGGGGEALEVERGEVVFGLCWCLTVVFVLMVLLLCADHAQHVASNLTAHPRYLSQATMAQIEAQRPRKHRSRGNRDARTMKSWHSARRDLYPILEADEEEAAEEQCGSGDLPDVWKGFEGSTCRI</sequence>
<evidence type="ECO:0000256" key="1">
    <source>
        <dbReference type="SAM" id="MobiDB-lite"/>
    </source>
</evidence>
<keyword evidence="4" id="KW-1185">Reference proteome</keyword>